<reference evidence="1 2" key="1">
    <citation type="submission" date="2020-02" db="EMBL/GenBank/DDBJ databases">
        <title>Draft genome sequence of two Spirosoma agri KCTC 52727 and Spirosoma terrae KCTC 52035.</title>
        <authorList>
            <person name="Rojas J."/>
            <person name="Ambika Manirajan B."/>
            <person name="Ratering S."/>
            <person name="Suarez C."/>
            <person name="Schnell S."/>
        </authorList>
    </citation>
    <scope>NUCLEOTIDE SEQUENCE [LARGE SCALE GENOMIC DNA]</scope>
    <source>
        <strain evidence="1 2">KCTC 52727</strain>
    </source>
</reference>
<sequence>MLIELYANPDFQAVKLPESPIANLNGELPDEETGLELGDLLGSFSSREEAIAAITQHVNEQNGQVTESHSAPFNDYSHVEWLTVTIETDHKQIENRAYYLVSDEGY</sequence>
<evidence type="ECO:0000313" key="2">
    <source>
        <dbReference type="Proteomes" id="UP000477386"/>
    </source>
</evidence>
<accession>A0A6M0IFH0</accession>
<keyword evidence="2" id="KW-1185">Reference proteome</keyword>
<proteinExistence type="predicted"/>
<dbReference type="Proteomes" id="UP000477386">
    <property type="component" value="Unassembled WGS sequence"/>
</dbReference>
<name>A0A6M0IFH0_9BACT</name>
<evidence type="ECO:0000313" key="1">
    <source>
        <dbReference type="EMBL" id="NEU66888.1"/>
    </source>
</evidence>
<dbReference type="EMBL" id="JAAGNZ010000001">
    <property type="protein sequence ID" value="NEU66888.1"/>
    <property type="molecule type" value="Genomic_DNA"/>
</dbReference>
<dbReference type="RefSeq" id="WP_164036236.1">
    <property type="nucleotide sequence ID" value="NZ_JAAGNZ010000001.1"/>
</dbReference>
<gene>
    <name evidence="1" type="ORF">GK091_08335</name>
</gene>
<organism evidence="1 2">
    <name type="scientific">Spirosoma agri</name>
    <dbReference type="NCBI Taxonomy" id="1987381"/>
    <lineage>
        <taxon>Bacteria</taxon>
        <taxon>Pseudomonadati</taxon>
        <taxon>Bacteroidota</taxon>
        <taxon>Cytophagia</taxon>
        <taxon>Cytophagales</taxon>
        <taxon>Cytophagaceae</taxon>
        <taxon>Spirosoma</taxon>
    </lineage>
</organism>
<comment type="caution">
    <text evidence="1">The sequence shown here is derived from an EMBL/GenBank/DDBJ whole genome shotgun (WGS) entry which is preliminary data.</text>
</comment>
<dbReference type="AlphaFoldDB" id="A0A6M0IFH0"/>
<protein>
    <submittedName>
        <fullName evidence="1">Uncharacterized protein</fullName>
    </submittedName>
</protein>